<evidence type="ECO:0000313" key="3">
    <source>
        <dbReference type="Proteomes" id="UP000024001"/>
    </source>
</evidence>
<dbReference type="OrthoDB" id="5081220at2"/>
<dbReference type="EMBL" id="JFYO01000005">
    <property type="protein sequence ID" value="EZP27750.1"/>
    <property type="molecule type" value="Genomic_DNA"/>
</dbReference>
<feature type="chain" id="PRO_5001553112" description="Lipoprotein" evidence="1">
    <location>
        <begin position="23"/>
        <end position="145"/>
    </location>
</feature>
<dbReference type="PROSITE" id="PS51257">
    <property type="entry name" value="PROKAR_LIPOPROTEIN"/>
    <property type="match status" value="1"/>
</dbReference>
<feature type="signal peptide" evidence="1">
    <location>
        <begin position="1"/>
        <end position="22"/>
    </location>
</feature>
<evidence type="ECO:0000313" key="2">
    <source>
        <dbReference type="EMBL" id="EZP27750.1"/>
    </source>
</evidence>
<evidence type="ECO:0000256" key="1">
    <source>
        <dbReference type="SAM" id="SignalP"/>
    </source>
</evidence>
<dbReference type="RefSeq" id="WP_036311347.1">
    <property type="nucleotide sequence ID" value="NZ_JFYO01000005.1"/>
</dbReference>
<keyword evidence="1" id="KW-0732">Signal</keyword>
<dbReference type="Proteomes" id="UP000024001">
    <property type="component" value="Unassembled WGS sequence"/>
</dbReference>
<proteinExistence type="predicted"/>
<reference evidence="2 3" key="1">
    <citation type="submission" date="2014-03" db="EMBL/GenBank/DDBJ databases">
        <title>Draft Genome Sequences of 13 Willow Endophytes.</title>
        <authorList>
            <person name="Gan H.Y."/>
            <person name="Gan H.M."/>
            <person name="Savka M.A."/>
            <person name="Hudson A.O."/>
        </authorList>
    </citation>
    <scope>NUCLEOTIDE SEQUENCE [LARGE SCALE GENOMIC DNA]</scope>
    <source>
        <strain evidence="2 3">RIT293</strain>
    </source>
</reference>
<organism evidence="2 3">
    <name type="scientific">Microbacterium oleivorans</name>
    <dbReference type="NCBI Taxonomy" id="273677"/>
    <lineage>
        <taxon>Bacteria</taxon>
        <taxon>Bacillati</taxon>
        <taxon>Actinomycetota</taxon>
        <taxon>Actinomycetes</taxon>
        <taxon>Micrococcales</taxon>
        <taxon>Microbacteriaceae</taxon>
        <taxon>Microbacterium</taxon>
    </lineage>
</organism>
<sequence>MNRTLAALALVLVAVGLTTACAPRSSEVEDRVVKSVSAGSTIPVADLISDDDAKRFTIVCPYELPTDVAVRLGVSAKDLPDLSKRDDAQALVAVTADGVEATAFPRNRVDLCSATGGWPAYSRGDTATVSVTRNDDDVYVVTRAS</sequence>
<gene>
    <name evidence="2" type="ORF">BW34_01742</name>
</gene>
<protein>
    <recommendedName>
        <fullName evidence="4">Lipoprotein</fullName>
    </recommendedName>
</protein>
<comment type="caution">
    <text evidence="2">The sequence shown here is derived from an EMBL/GenBank/DDBJ whole genome shotgun (WGS) entry which is preliminary data.</text>
</comment>
<dbReference type="PATRIC" id="fig|273677.3.peg.1725"/>
<evidence type="ECO:0008006" key="4">
    <source>
        <dbReference type="Google" id="ProtNLM"/>
    </source>
</evidence>
<dbReference type="AlphaFoldDB" id="A0A031FVW7"/>
<accession>A0A031FVW7</accession>
<keyword evidence="3" id="KW-1185">Reference proteome</keyword>
<name>A0A031FVW7_9MICO</name>